<organism evidence="1 2">
    <name type="scientific">Maridesulfovibrio ferrireducens</name>
    <dbReference type="NCBI Taxonomy" id="246191"/>
    <lineage>
        <taxon>Bacteria</taxon>
        <taxon>Pseudomonadati</taxon>
        <taxon>Thermodesulfobacteriota</taxon>
        <taxon>Desulfovibrionia</taxon>
        <taxon>Desulfovibrionales</taxon>
        <taxon>Desulfovibrionaceae</taxon>
        <taxon>Maridesulfovibrio</taxon>
    </lineage>
</organism>
<name>A0A1G9GWB9_9BACT</name>
<reference evidence="2" key="1">
    <citation type="submission" date="2016-10" db="EMBL/GenBank/DDBJ databases">
        <authorList>
            <person name="Varghese N."/>
            <person name="Submissions S."/>
        </authorList>
    </citation>
    <scope>NUCLEOTIDE SEQUENCE [LARGE SCALE GENOMIC DNA]</scope>
    <source>
        <strain evidence="2">DSM 16995</strain>
    </source>
</reference>
<dbReference type="EMBL" id="FNGA01000003">
    <property type="protein sequence ID" value="SDL04583.1"/>
    <property type="molecule type" value="Genomic_DNA"/>
</dbReference>
<protein>
    <submittedName>
        <fullName evidence="1">Uncharacterized protein</fullName>
    </submittedName>
</protein>
<dbReference type="RefSeq" id="WP_092160489.1">
    <property type="nucleotide sequence ID" value="NZ_FNGA01000003.1"/>
</dbReference>
<evidence type="ECO:0000313" key="2">
    <source>
        <dbReference type="Proteomes" id="UP000199053"/>
    </source>
</evidence>
<accession>A0A1G9GWB9</accession>
<gene>
    <name evidence="1" type="ORF">SAMN05660337_1889</name>
</gene>
<dbReference type="Proteomes" id="UP000199053">
    <property type="component" value="Unassembled WGS sequence"/>
</dbReference>
<keyword evidence="2" id="KW-1185">Reference proteome</keyword>
<dbReference type="OrthoDB" id="5459073at2"/>
<evidence type="ECO:0000313" key="1">
    <source>
        <dbReference type="EMBL" id="SDL04583.1"/>
    </source>
</evidence>
<sequence>MSLQDYQTRIDRLQKGLGKAFAENPFIFNIPGKSIALKVDPYYYVAFEPSFTENLSKFSVMLKQNVRDTLVRTGNIVSAAETRNPLIKIKLKWDGRTYALSACFVEAEFIDQALKMYGGVIGDIGLSDMQILSSEREKLDNFFGERTLLQSVAFTD</sequence>
<proteinExistence type="predicted"/>
<dbReference type="STRING" id="246191.SAMN05660337_1889"/>
<dbReference type="AlphaFoldDB" id="A0A1G9GWB9"/>